<dbReference type="Proteomes" id="UP000306196">
    <property type="component" value="Unassembled WGS sequence"/>
</dbReference>
<comment type="caution">
    <text evidence="3">The sequence shown here is derived from an EMBL/GenBank/DDBJ whole genome shotgun (WGS) entry which is preliminary data.</text>
</comment>
<feature type="coiled-coil region" evidence="1">
    <location>
        <begin position="54"/>
        <end position="105"/>
    </location>
</feature>
<evidence type="ECO:0000313" key="3">
    <source>
        <dbReference type="EMBL" id="TLD70200.1"/>
    </source>
</evidence>
<organism evidence="3 4">
    <name type="scientific">Phragmitibacter flavus</name>
    <dbReference type="NCBI Taxonomy" id="2576071"/>
    <lineage>
        <taxon>Bacteria</taxon>
        <taxon>Pseudomonadati</taxon>
        <taxon>Verrucomicrobiota</taxon>
        <taxon>Verrucomicrobiia</taxon>
        <taxon>Verrucomicrobiales</taxon>
        <taxon>Verrucomicrobiaceae</taxon>
        <taxon>Phragmitibacter</taxon>
    </lineage>
</organism>
<dbReference type="AlphaFoldDB" id="A0A5R8KD24"/>
<feature type="transmembrane region" description="Helical" evidence="2">
    <location>
        <begin position="140"/>
        <end position="160"/>
    </location>
</feature>
<protein>
    <submittedName>
        <fullName evidence="3">Uncharacterized protein</fullName>
    </submittedName>
</protein>
<dbReference type="EMBL" id="VAUV01000009">
    <property type="protein sequence ID" value="TLD70200.1"/>
    <property type="molecule type" value="Genomic_DNA"/>
</dbReference>
<keyword evidence="2" id="KW-0472">Membrane</keyword>
<keyword evidence="2" id="KW-0812">Transmembrane</keyword>
<proteinExistence type="predicted"/>
<keyword evidence="2" id="KW-1133">Transmembrane helix</keyword>
<evidence type="ECO:0000256" key="1">
    <source>
        <dbReference type="SAM" id="Coils"/>
    </source>
</evidence>
<keyword evidence="1" id="KW-0175">Coiled coil</keyword>
<feature type="transmembrane region" description="Helical" evidence="2">
    <location>
        <begin position="26"/>
        <end position="44"/>
    </location>
</feature>
<name>A0A5R8KD24_9BACT</name>
<accession>A0A5R8KD24</accession>
<gene>
    <name evidence="3" type="ORF">FEM03_13500</name>
</gene>
<evidence type="ECO:0000256" key="2">
    <source>
        <dbReference type="SAM" id="Phobius"/>
    </source>
</evidence>
<keyword evidence="4" id="KW-1185">Reference proteome</keyword>
<evidence type="ECO:0000313" key="4">
    <source>
        <dbReference type="Proteomes" id="UP000306196"/>
    </source>
</evidence>
<dbReference type="OrthoDB" id="7061812at2"/>
<sequence>MIGRSTQIITEALATEWVRHFRKTPLVTSAATLTAIAILVVVGIKVDAHQKEVRQTARLENASYKDQVDRLNEMETNVTQLLSFIDGQKRTLNATQDTISKLETERDRLKPLVESDKRVVEAVFQIQEDRASASIWRERWIGFGLGVIASLVASFMWFVVMKLARNQSTGSDFAPSA</sequence>
<dbReference type="RefSeq" id="WP_138086798.1">
    <property type="nucleotide sequence ID" value="NZ_VAUV01000009.1"/>
</dbReference>
<reference evidence="3 4" key="1">
    <citation type="submission" date="2019-05" db="EMBL/GenBank/DDBJ databases">
        <title>Verrucobacter flavum gen. nov., sp. nov. a new member of the family Verrucomicrobiaceae.</title>
        <authorList>
            <person name="Szuroczki S."/>
            <person name="Abbaszade G."/>
            <person name="Szabo A."/>
            <person name="Felfoldi T."/>
            <person name="Schumann P."/>
            <person name="Boka K."/>
            <person name="Keki Z."/>
            <person name="Toumi M."/>
            <person name="Toth E."/>
        </authorList>
    </citation>
    <scope>NUCLEOTIDE SEQUENCE [LARGE SCALE GENOMIC DNA]</scope>
    <source>
        <strain evidence="3 4">MG-N-17</strain>
    </source>
</reference>